<evidence type="ECO:0000313" key="2">
    <source>
        <dbReference type="Proteomes" id="UP000805193"/>
    </source>
</evidence>
<dbReference type="EMBL" id="JABSTQ010011329">
    <property type="protein sequence ID" value="KAG0412704.1"/>
    <property type="molecule type" value="Genomic_DNA"/>
</dbReference>
<evidence type="ECO:0000313" key="1">
    <source>
        <dbReference type="EMBL" id="KAG0412704.1"/>
    </source>
</evidence>
<comment type="caution">
    <text evidence="1">The sequence shown here is derived from an EMBL/GenBank/DDBJ whole genome shotgun (WGS) entry which is preliminary data.</text>
</comment>
<dbReference type="Proteomes" id="UP000805193">
    <property type="component" value="Unassembled WGS sequence"/>
</dbReference>
<protein>
    <submittedName>
        <fullName evidence="1">Uncharacterized protein</fullName>
    </submittedName>
</protein>
<proteinExistence type="predicted"/>
<reference evidence="1 2" key="1">
    <citation type="journal article" date="2020" name="Cell">
        <title>Large-Scale Comparative Analyses of Tick Genomes Elucidate Their Genetic Diversity and Vector Capacities.</title>
        <authorList>
            <consortium name="Tick Genome and Microbiome Consortium (TIGMIC)"/>
            <person name="Jia N."/>
            <person name="Wang J."/>
            <person name="Shi W."/>
            <person name="Du L."/>
            <person name="Sun Y."/>
            <person name="Zhan W."/>
            <person name="Jiang J.F."/>
            <person name="Wang Q."/>
            <person name="Zhang B."/>
            <person name="Ji P."/>
            <person name="Bell-Sakyi L."/>
            <person name="Cui X.M."/>
            <person name="Yuan T.T."/>
            <person name="Jiang B.G."/>
            <person name="Yang W.F."/>
            <person name="Lam T.T."/>
            <person name="Chang Q.C."/>
            <person name="Ding S.J."/>
            <person name="Wang X.J."/>
            <person name="Zhu J.G."/>
            <person name="Ruan X.D."/>
            <person name="Zhao L."/>
            <person name="Wei J.T."/>
            <person name="Ye R.Z."/>
            <person name="Que T.C."/>
            <person name="Du C.H."/>
            <person name="Zhou Y.H."/>
            <person name="Cheng J.X."/>
            <person name="Dai P.F."/>
            <person name="Guo W.B."/>
            <person name="Han X.H."/>
            <person name="Huang E.J."/>
            <person name="Li L.F."/>
            <person name="Wei W."/>
            <person name="Gao Y.C."/>
            <person name="Liu J.Z."/>
            <person name="Shao H.Z."/>
            <person name="Wang X."/>
            <person name="Wang C.C."/>
            <person name="Yang T.C."/>
            <person name="Huo Q.B."/>
            <person name="Li W."/>
            <person name="Chen H.Y."/>
            <person name="Chen S.E."/>
            <person name="Zhou L.G."/>
            <person name="Ni X.B."/>
            <person name="Tian J.H."/>
            <person name="Sheng Y."/>
            <person name="Liu T."/>
            <person name="Pan Y.S."/>
            <person name="Xia L.Y."/>
            <person name="Li J."/>
            <person name="Zhao F."/>
            <person name="Cao W.C."/>
        </authorList>
    </citation>
    <scope>NUCLEOTIDE SEQUENCE [LARGE SCALE GENOMIC DNA]</scope>
    <source>
        <strain evidence="1">Iper-2018</strain>
    </source>
</reference>
<sequence length="275" mass="32142">MPKLRGLRRCRSAELTDSSFYSFRRCRSVSRQHGDLHHTSSKMMEGEDSGRPQPSALTLFFRNASQTYQRLLDAWTPYSFFRWLATVLLLLAFMARIVYLQGWYIVTYALGIYHLNLFIAFLTPKIDPAMGDDYEDGPELPTKVNEEFRPFIRRLPEFKFWYSATKATLVGIGCTFFEAFNVPVFWPILLLYFITLFCITMKRQIKHMLKYRYLPWTHGKTRYRAKDMTDGAVSRGTLSKSFLDTQRRQETKRPRGGEGGDPAEDPALWLQDLHS</sequence>
<keyword evidence="2" id="KW-1185">Reference proteome</keyword>
<name>A0AC60NZZ6_IXOPE</name>
<accession>A0AC60NZZ6</accession>
<gene>
    <name evidence="1" type="ORF">HPB47_010149</name>
</gene>
<organism evidence="1 2">
    <name type="scientific">Ixodes persulcatus</name>
    <name type="common">Taiga tick</name>
    <dbReference type="NCBI Taxonomy" id="34615"/>
    <lineage>
        <taxon>Eukaryota</taxon>
        <taxon>Metazoa</taxon>
        <taxon>Ecdysozoa</taxon>
        <taxon>Arthropoda</taxon>
        <taxon>Chelicerata</taxon>
        <taxon>Arachnida</taxon>
        <taxon>Acari</taxon>
        <taxon>Parasitiformes</taxon>
        <taxon>Ixodida</taxon>
        <taxon>Ixodoidea</taxon>
        <taxon>Ixodidae</taxon>
        <taxon>Ixodinae</taxon>
        <taxon>Ixodes</taxon>
    </lineage>
</organism>